<dbReference type="HOGENOM" id="CLU_148805_2_1_1"/>
<protein>
    <submittedName>
        <fullName evidence="1">Uncharacterized protein</fullName>
    </submittedName>
</protein>
<dbReference type="OrthoDB" id="2669721at2759"/>
<accession>A0A0D0E8J8</accession>
<dbReference type="AlphaFoldDB" id="A0A0D0E8J8"/>
<reference evidence="2" key="2">
    <citation type="submission" date="2015-01" db="EMBL/GenBank/DDBJ databases">
        <title>Evolutionary Origins and Diversification of the Mycorrhizal Mutualists.</title>
        <authorList>
            <consortium name="DOE Joint Genome Institute"/>
            <consortium name="Mycorrhizal Genomics Consortium"/>
            <person name="Kohler A."/>
            <person name="Kuo A."/>
            <person name="Nagy L.G."/>
            <person name="Floudas D."/>
            <person name="Copeland A."/>
            <person name="Barry K.W."/>
            <person name="Cichocki N."/>
            <person name="Veneault-Fourrey C."/>
            <person name="LaButti K."/>
            <person name="Lindquist E.A."/>
            <person name="Lipzen A."/>
            <person name="Lundell T."/>
            <person name="Morin E."/>
            <person name="Murat C."/>
            <person name="Riley R."/>
            <person name="Ohm R."/>
            <person name="Sun H."/>
            <person name="Tunlid A."/>
            <person name="Henrissat B."/>
            <person name="Grigoriev I.V."/>
            <person name="Hibbett D.S."/>
            <person name="Martin F."/>
        </authorList>
    </citation>
    <scope>NUCLEOTIDE SEQUENCE [LARGE SCALE GENOMIC DNA]</scope>
    <source>
        <strain evidence="2">Ve08.2h10</strain>
    </source>
</reference>
<keyword evidence="2" id="KW-1185">Reference proteome</keyword>
<organism evidence="1 2">
    <name type="scientific">Paxillus rubicundulus Ve08.2h10</name>
    <dbReference type="NCBI Taxonomy" id="930991"/>
    <lineage>
        <taxon>Eukaryota</taxon>
        <taxon>Fungi</taxon>
        <taxon>Dikarya</taxon>
        <taxon>Basidiomycota</taxon>
        <taxon>Agaricomycotina</taxon>
        <taxon>Agaricomycetes</taxon>
        <taxon>Agaricomycetidae</taxon>
        <taxon>Boletales</taxon>
        <taxon>Paxilineae</taxon>
        <taxon>Paxillaceae</taxon>
        <taxon>Paxillus</taxon>
    </lineage>
</organism>
<dbReference type="Proteomes" id="UP000054538">
    <property type="component" value="Unassembled WGS sequence"/>
</dbReference>
<reference evidence="1 2" key="1">
    <citation type="submission" date="2014-04" db="EMBL/GenBank/DDBJ databases">
        <authorList>
            <consortium name="DOE Joint Genome Institute"/>
            <person name="Kuo A."/>
            <person name="Kohler A."/>
            <person name="Jargeat P."/>
            <person name="Nagy L.G."/>
            <person name="Floudas D."/>
            <person name="Copeland A."/>
            <person name="Barry K.W."/>
            <person name="Cichocki N."/>
            <person name="Veneault-Fourrey C."/>
            <person name="LaButti K."/>
            <person name="Lindquist E.A."/>
            <person name="Lipzen A."/>
            <person name="Lundell T."/>
            <person name="Morin E."/>
            <person name="Murat C."/>
            <person name="Sun H."/>
            <person name="Tunlid A."/>
            <person name="Henrissat B."/>
            <person name="Grigoriev I.V."/>
            <person name="Hibbett D.S."/>
            <person name="Martin F."/>
            <person name="Nordberg H.P."/>
            <person name="Cantor M.N."/>
            <person name="Hua S.X."/>
        </authorList>
    </citation>
    <scope>NUCLEOTIDE SEQUENCE [LARGE SCALE GENOMIC DNA]</scope>
    <source>
        <strain evidence="1 2">Ve08.2h10</strain>
    </source>
</reference>
<dbReference type="EMBL" id="KN825072">
    <property type="protein sequence ID" value="KIK94990.1"/>
    <property type="molecule type" value="Genomic_DNA"/>
</dbReference>
<dbReference type="InParanoid" id="A0A0D0E8J8"/>
<evidence type="ECO:0000313" key="1">
    <source>
        <dbReference type="EMBL" id="KIK94990.1"/>
    </source>
</evidence>
<name>A0A0D0E8J8_9AGAM</name>
<gene>
    <name evidence="1" type="ORF">PAXRUDRAFT_77016</name>
</gene>
<feature type="non-terminal residue" evidence="1">
    <location>
        <position position="1"/>
    </location>
</feature>
<sequence>ASCDIIFKPDLYFLYPTGNGPMLVYWDGMVGHCGKNGYCVYCETKGSQKTWQSHYYPALLKPTD</sequence>
<evidence type="ECO:0000313" key="2">
    <source>
        <dbReference type="Proteomes" id="UP000054538"/>
    </source>
</evidence>
<proteinExistence type="predicted"/>
<feature type="non-terminal residue" evidence="1">
    <location>
        <position position="64"/>
    </location>
</feature>